<protein>
    <submittedName>
        <fullName evidence="1">Amino acid transporter</fullName>
    </submittedName>
</protein>
<organism evidence="1 2">
    <name type="scientific">Actinomadura geliboluensis</name>
    <dbReference type="NCBI Taxonomy" id="882440"/>
    <lineage>
        <taxon>Bacteria</taxon>
        <taxon>Bacillati</taxon>
        <taxon>Actinomycetota</taxon>
        <taxon>Actinomycetes</taxon>
        <taxon>Streptosporangiales</taxon>
        <taxon>Thermomonosporaceae</taxon>
        <taxon>Actinomadura</taxon>
    </lineage>
</organism>
<evidence type="ECO:0000313" key="2">
    <source>
        <dbReference type="Proteomes" id="UP000305238"/>
    </source>
</evidence>
<dbReference type="AlphaFoldDB" id="A0A5S4GXW5"/>
<dbReference type="OrthoDB" id="4539099at2"/>
<dbReference type="Pfam" id="PF10706">
    <property type="entry name" value="Aminoglyc_resit"/>
    <property type="match status" value="1"/>
</dbReference>
<comment type="caution">
    <text evidence="1">The sequence shown here is derived from an EMBL/GenBank/DDBJ whole genome shotgun (WGS) entry which is preliminary data.</text>
</comment>
<dbReference type="RefSeq" id="WP_138637564.1">
    <property type="nucleotide sequence ID" value="NZ_JASWDG010000047.1"/>
</dbReference>
<keyword evidence="2" id="KW-1185">Reference proteome</keyword>
<gene>
    <name evidence="1" type="ORF">ETD96_17720</name>
</gene>
<dbReference type="InterPro" id="IPR019646">
    <property type="entry name" value="Aminoglyc_AdlTrfase"/>
</dbReference>
<dbReference type="EMBL" id="VCKZ01000117">
    <property type="protein sequence ID" value="TMR37823.1"/>
    <property type="molecule type" value="Genomic_DNA"/>
</dbReference>
<dbReference type="Proteomes" id="UP000305238">
    <property type="component" value="Unassembled WGS sequence"/>
</dbReference>
<sequence length="203" mass="23071">MDPIVAPYGRWEPATPAQVASLFSAMPCPWWVAGGYAIELAVGHRVRDHDDIDVMMLRPDQHHLHGVLRGWECWAADPSGVLRPWGPAEILPPTVHDIWCRPGPDELWRIQVMLDETRNGEWASRRDPGLRRPLAGIGDISPDGIPYLAPEIQLYYKAEQPRPKDQIDFLAALPFLTAERRHWLNEALSRSFGTHPWQDQLIG</sequence>
<evidence type="ECO:0000313" key="1">
    <source>
        <dbReference type="EMBL" id="TMR37823.1"/>
    </source>
</evidence>
<proteinExistence type="predicted"/>
<reference evidence="1 2" key="1">
    <citation type="submission" date="2019-05" db="EMBL/GenBank/DDBJ databases">
        <title>Draft genome sequence of Actinomadura geliboluensis A8036.</title>
        <authorList>
            <person name="Saricaoglu S."/>
            <person name="Isik K."/>
        </authorList>
    </citation>
    <scope>NUCLEOTIDE SEQUENCE [LARGE SCALE GENOMIC DNA]</scope>
    <source>
        <strain evidence="1 2">A8036</strain>
    </source>
</reference>
<dbReference type="Gene3D" id="3.30.460.40">
    <property type="match status" value="1"/>
</dbReference>
<name>A0A5S4GXW5_9ACTN</name>
<accession>A0A5S4GXW5</accession>